<evidence type="ECO:0000256" key="2">
    <source>
        <dbReference type="ARBA" id="ARBA00004496"/>
    </source>
</evidence>
<dbReference type="EMBL" id="JAMKOV010000015">
    <property type="protein sequence ID" value="KAI8036762.1"/>
    <property type="molecule type" value="Genomic_DNA"/>
</dbReference>
<evidence type="ECO:0000256" key="5">
    <source>
        <dbReference type="SAM" id="MobiDB-lite"/>
    </source>
</evidence>
<dbReference type="InterPro" id="IPR026939">
    <property type="entry name" value="ZNF706/At2g23090_sf"/>
</dbReference>
<dbReference type="PANTHER" id="PTHR21213">
    <property type="entry name" value="GEO09665P1-RELATED"/>
    <property type="match status" value="1"/>
</dbReference>
<dbReference type="InterPro" id="IPR045230">
    <property type="entry name" value="MBS1/2-like"/>
</dbReference>
<feature type="compositionally biased region" description="Basic and acidic residues" evidence="5">
    <location>
        <begin position="133"/>
        <end position="155"/>
    </location>
</feature>
<keyword evidence="3" id="KW-0963">Cytoplasm</keyword>
<evidence type="ECO:0000313" key="8">
    <source>
        <dbReference type="Proteomes" id="UP001059596"/>
    </source>
</evidence>
<dbReference type="Gene3D" id="4.10.1050.10">
    <property type="entry name" value="At2g23090-like"/>
    <property type="match status" value="2"/>
</dbReference>
<feature type="domain" description="C2H2-type" evidence="6">
    <location>
        <begin position="120"/>
        <end position="143"/>
    </location>
</feature>
<sequence length="155" mass="17636">MARGHQKIQSQAKASEKQAKIKKQQGHSANDQKKAAQKALVHVCAVCKSQMPDPKTYKQHFENKHPKNDMPEELKDREMARGHQKIQSQAKASEKQAKIKKQQGHSANDQKKAAQKALVHVCAVCKSQMPDPKTYKQHFENKHPKNDMPEELKDV</sequence>
<comment type="caution">
    <text evidence="7">The sequence shown here is derived from an EMBL/GenBank/DDBJ whole genome shotgun (WGS) entry which is preliminary data.</text>
</comment>
<proteinExistence type="predicted"/>
<dbReference type="Pfam" id="PF12874">
    <property type="entry name" value="zf-met"/>
    <property type="match status" value="2"/>
</dbReference>
<dbReference type="GO" id="GO:0005737">
    <property type="term" value="C:cytoplasm"/>
    <property type="evidence" value="ECO:0007669"/>
    <property type="project" value="UniProtKB-SubCell"/>
</dbReference>
<feature type="domain" description="C2H2-type" evidence="6">
    <location>
        <begin position="42"/>
        <end position="65"/>
    </location>
</feature>
<evidence type="ECO:0000313" key="7">
    <source>
        <dbReference type="EMBL" id="KAI8036762.1"/>
    </source>
</evidence>
<dbReference type="PANTHER" id="PTHR21213:SF0">
    <property type="entry name" value="ZINC FINGER PROTEIN 706"/>
    <property type="match status" value="1"/>
</dbReference>
<keyword evidence="8" id="KW-1185">Reference proteome</keyword>
<reference evidence="7" key="1">
    <citation type="journal article" date="2023" name="Genome Biol. Evol.">
        <title>Long-read-based Genome Assembly of Drosophila gunungcola Reveals Fewer Chemosensory Genes in Flower-breeding Species.</title>
        <authorList>
            <person name="Negi A."/>
            <person name="Liao B.Y."/>
            <person name="Yeh S.D."/>
        </authorList>
    </citation>
    <scope>NUCLEOTIDE SEQUENCE</scope>
    <source>
        <strain evidence="7">Sukarami</strain>
    </source>
</reference>
<evidence type="ECO:0000256" key="3">
    <source>
        <dbReference type="ARBA" id="ARBA00022490"/>
    </source>
</evidence>
<evidence type="ECO:0000259" key="6">
    <source>
        <dbReference type="SMART" id="SM00355"/>
    </source>
</evidence>
<dbReference type="InterPro" id="IPR013087">
    <property type="entry name" value="Znf_C2H2_type"/>
</dbReference>
<organism evidence="7 8">
    <name type="scientific">Drosophila gunungcola</name>
    <name type="common">fruit fly</name>
    <dbReference type="NCBI Taxonomy" id="103775"/>
    <lineage>
        <taxon>Eukaryota</taxon>
        <taxon>Metazoa</taxon>
        <taxon>Ecdysozoa</taxon>
        <taxon>Arthropoda</taxon>
        <taxon>Hexapoda</taxon>
        <taxon>Insecta</taxon>
        <taxon>Pterygota</taxon>
        <taxon>Neoptera</taxon>
        <taxon>Endopterygota</taxon>
        <taxon>Diptera</taxon>
        <taxon>Brachycera</taxon>
        <taxon>Muscomorpha</taxon>
        <taxon>Ephydroidea</taxon>
        <taxon>Drosophilidae</taxon>
        <taxon>Drosophila</taxon>
        <taxon>Sophophora</taxon>
    </lineage>
</organism>
<name>A0A9P9YGZ6_9MUSC</name>
<feature type="region of interest" description="Disordered" evidence="5">
    <location>
        <begin position="52"/>
        <end position="112"/>
    </location>
</feature>
<comment type="subcellular location">
    <subcellularLocation>
        <location evidence="2">Cytoplasm</location>
    </subcellularLocation>
    <subcellularLocation>
        <location evidence="1">Nucleus</location>
    </subcellularLocation>
</comment>
<evidence type="ECO:0000256" key="4">
    <source>
        <dbReference type="ARBA" id="ARBA00023242"/>
    </source>
</evidence>
<dbReference type="GO" id="GO:0005634">
    <property type="term" value="C:nucleus"/>
    <property type="evidence" value="ECO:0007669"/>
    <property type="project" value="UniProtKB-SubCell"/>
</dbReference>
<dbReference type="AlphaFoldDB" id="A0A9P9YGZ6"/>
<dbReference type="SMART" id="SM00355">
    <property type="entry name" value="ZnF_C2H2"/>
    <property type="match status" value="2"/>
</dbReference>
<dbReference type="InterPro" id="IPR007513">
    <property type="entry name" value="SERF-like_N"/>
</dbReference>
<evidence type="ECO:0000256" key="1">
    <source>
        <dbReference type="ARBA" id="ARBA00004123"/>
    </source>
</evidence>
<accession>A0A9P9YGZ6</accession>
<feature type="compositionally biased region" description="Basic and acidic residues" evidence="5">
    <location>
        <begin position="55"/>
        <end position="81"/>
    </location>
</feature>
<keyword evidence="4" id="KW-0539">Nucleus</keyword>
<dbReference type="Pfam" id="PF04419">
    <property type="entry name" value="SERF-like_N"/>
    <property type="match status" value="2"/>
</dbReference>
<protein>
    <recommendedName>
        <fullName evidence="6">C2H2-type domain-containing protein</fullName>
    </recommendedName>
</protein>
<gene>
    <name evidence="7" type="ORF">M5D96_010563</name>
</gene>
<dbReference type="Proteomes" id="UP001059596">
    <property type="component" value="Unassembled WGS sequence"/>
</dbReference>
<feature type="region of interest" description="Disordered" evidence="5">
    <location>
        <begin position="132"/>
        <end position="155"/>
    </location>
</feature>
<feature type="region of interest" description="Disordered" evidence="5">
    <location>
        <begin position="1"/>
        <end position="37"/>
    </location>
</feature>
<dbReference type="SUPFAM" id="SSF118359">
    <property type="entry name" value="Expressed protein At2g23090/F21P24.15"/>
    <property type="match status" value="2"/>
</dbReference>